<name>A0A7K9R7W2_IRECY</name>
<dbReference type="InterPro" id="IPR036388">
    <property type="entry name" value="WH-like_DNA-bd_sf"/>
</dbReference>
<keyword evidence="3" id="KW-0597">Phosphoprotein</keyword>
<dbReference type="GO" id="GO:0005634">
    <property type="term" value="C:nucleus"/>
    <property type="evidence" value="ECO:0007669"/>
    <property type="project" value="UniProtKB-SubCell"/>
</dbReference>
<dbReference type="PANTHER" id="PTHR11849">
    <property type="entry name" value="ETS"/>
    <property type="match status" value="1"/>
</dbReference>
<evidence type="ECO:0000256" key="4">
    <source>
        <dbReference type="ARBA" id="ARBA00023125"/>
    </source>
</evidence>
<feature type="compositionally biased region" description="Low complexity" evidence="7">
    <location>
        <begin position="158"/>
        <end position="179"/>
    </location>
</feature>
<dbReference type="PROSITE" id="PS50061">
    <property type="entry name" value="ETS_DOMAIN_3"/>
    <property type="match status" value="1"/>
</dbReference>
<comment type="caution">
    <text evidence="9">The sequence shown here is derived from an EMBL/GenBank/DDBJ whole genome shotgun (WGS) entry which is preliminary data.</text>
</comment>
<feature type="region of interest" description="Disordered" evidence="7">
    <location>
        <begin position="1"/>
        <end position="31"/>
    </location>
</feature>
<keyword evidence="4 6" id="KW-0238">DNA-binding</keyword>
<dbReference type="PROSITE" id="PS00345">
    <property type="entry name" value="ETS_DOMAIN_1"/>
    <property type="match status" value="1"/>
</dbReference>
<evidence type="ECO:0000256" key="3">
    <source>
        <dbReference type="ARBA" id="ARBA00022553"/>
    </source>
</evidence>
<protein>
    <submittedName>
        <fullName evidence="9">ETV5 protein</fullName>
    </submittedName>
</protein>
<proteinExistence type="inferred from homology"/>
<comment type="subcellular location">
    <subcellularLocation>
        <location evidence="1 6">Nucleus</location>
    </subcellularLocation>
</comment>
<dbReference type="Pfam" id="PF04621">
    <property type="entry name" value="ETS_PEA3_N"/>
    <property type="match status" value="1"/>
</dbReference>
<feature type="compositionally biased region" description="Pro residues" evidence="7">
    <location>
        <begin position="180"/>
        <end position="191"/>
    </location>
</feature>
<sequence length="491" mass="55564">MDGFYDQQVPFMGPGKSCTEEGRGRPGSDRKRKFLETDLAHDSEELFQDLSQLQEAWLAEAQVPDDEQFVPDFQSDNLVLHAPPLAKIKRELPSPSSELSSCSHEQALCAGYGDKCLYNCCCACRALRDSVLRGAVPRRHRHPFSLGSAYDRKPPAVPAATHGAAPAPQALQEQRQQPPFAVPRPPQPPIHMPKMMSENQFPAEHRFQRQLSEPCHPFSPQAGVPGDSRPLYHRQLSEPLGPAAPRPPQGFKQEYHDPLYEHGGPGLPGPPGHSFQPPMGIKQEPRDYCIDSEVPNCQSLYLRGNVFPNSHDGFSYEKDTRLYFDDTCVVPERLEGKVKQEPTLYREGPPYQRRGSLQLWQFLVTLLDDPANAHFIAWTGRGMEFKLIEPEEKNRPAMNYDKLSRSLRYYYEKGIMQKVAGERYVYKFVCDPDALFSMAYPDNQRPFLKTELDCPVPEEETVPLTHFEDSPAFLLEVDPCGSLPYAEGFAY</sequence>
<evidence type="ECO:0000256" key="5">
    <source>
        <dbReference type="ARBA" id="ARBA00023242"/>
    </source>
</evidence>
<feature type="non-terminal residue" evidence="9">
    <location>
        <position position="1"/>
    </location>
</feature>
<dbReference type="AlphaFoldDB" id="A0A7K9R7W2"/>
<dbReference type="InterPro" id="IPR000418">
    <property type="entry name" value="Ets_dom"/>
</dbReference>
<dbReference type="SMART" id="SM00413">
    <property type="entry name" value="ETS"/>
    <property type="match status" value="1"/>
</dbReference>
<dbReference type="Proteomes" id="UP000530962">
    <property type="component" value="Unassembled WGS sequence"/>
</dbReference>
<evidence type="ECO:0000256" key="2">
    <source>
        <dbReference type="ARBA" id="ARBA00005562"/>
    </source>
</evidence>
<evidence type="ECO:0000313" key="10">
    <source>
        <dbReference type="Proteomes" id="UP000530962"/>
    </source>
</evidence>
<dbReference type="GO" id="GO:0030154">
    <property type="term" value="P:cell differentiation"/>
    <property type="evidence" value="ECO:0007669"/>
    <property type="project" value="TreeGrafter"/>
</dbReference>
<comment type="similarity">
    <text evidence="2 6">Belongs to the ETS family.</text>
</comment>
<dbReference type="SUPFAM" id="SSF46785">
    <property type="entry name" value="Winged helix' DNA-binding domain"/>
    <property type="match status" value="1"/>
</dbReference>
<gene>
    <name evidence="9" type="primary">Etv5</name>
    <name evidence="9" type="ORF">IRECYA_R12220</name>
</gene>
<evidence type="ECO:0000256" key="7">
    <source>
        <dbReference type="SAM" id="MobiDB-lite"/>
    </source>
</evidence>
<dbReference type="PROSITE" id="PS00346">
    <property type="entry name" value="ETS_DOMAIN_2"/>
    <property type="match status" value="1"/>
</dbReference>
<feature type="compositionally biased region" description="Basic and acidic residues" evidence="7">
    <location>
        <begin position="18"/>
        <end position="31"/>
    </location>
</feature>
<evidence type="ECO:0000259" key="8">
    <source>
        <dbReference type="PROSITE" id="PS50061"/>
    </source>
</evidence>
<feature type="region of interest" description="Disordered" evidence="7">
    <location>
        <begin position="146"/>
        <end position="195"/>
    </location>
</feature>
<evidence type="ECO:0000256" key="6">
    <source>
        <dbReference type="RuleBase" id="RU004019"/>
    </source>
</evidence>
<dbReference type="Pfam" id="PF00178">
    <property type="entry name" value="Ets"/>
    <property type="match status" value="1"/>
</dbReference>
<dbReference type="Gene3D" id="1.10.10.10">
    <property type="entry name" value="Winged helix-like DNA-binding domain superfamily/Winged helix DNA-binding domain"/>
    <property type="match status" value="1"/>
</dbReference>
<keyword evidence="10" id="KW-1185">Reference proteome</keyword>
<organism evidence="9 10">
    <name type="scientific">Irena cyanogastra</name>
    <name type="common">Philippine fairy-bluebird</name>
    <dbReference type="NCBI Taxonomy" id="175120"/>
    <lineage>
        <taxon>Eukaryota</taxon>
        <taxon>Metazoa</taxon>
        <taxon>Chordata</taxon>
        <taxon>Craniata</taxon>
        <taxon>Vertebrata</taxon>
        <taxon>Euteleostomi</taxon>
        <taxon>Archelosauria</taxon>
        <taxon>Archosauria</taxon>
        <taxon>Dinosauria</taxon>
        <taxon>Saurischia</taxon>
        <taxon>Theropoda</taxon>
        <taxon>Coelurosauria</taxon>
        <taxon>Aves</taxon>
        <taxon>Neognathae</taxon>
        <taxon>Neoaves</taxon>
        <taxon>Telluraves</taxon>
        <taxon>Australaves</taxon>
        <taxon>Passeriformes</taxon>
        <taxon>Corvoidea</taxon>
        <taxon>Irenidae</taxon>
        <taxon>Irena</taxon>
    </lineage>
</organism>
<feature type="non-terminal residue" evidence="9">
    <location>
        <position position="491"/>
    </location>
</feature>
<dbReference type="PRINTS" id="PR00454">
    <property type="entry name" value="ETSDOMAIN"/>
</dbReference>
<evidence type="ECO:0000256" key="1">
    <source>
        <dbReference type="ARBA" id="ARBA00004123"/>
    </source>
</evidence>
<dbReference type="InterPro" id="IPR046328">
    <property type="entry name" value="ETS_fam"/>
</dbReference>
<dbReference type="PANTHER" id="PTHR11849:SF282">
    <property type="entry name" value="ETV5-RELATED PROTEIN ETS96B"/>
    <property type="match status" value="1"/>
</dbReference>
<dbReference type="GO" id="GO:0045893">
    <property type="term" value="P:positive regulation of DNA-templated transcription"/>
    <property type="evidence" value="ECO:0007669"/>
    <property type="project" value="UniProtKB-ARBA"/>
</dbReference>
<dbReference type="InterPro" id="IPR006715">
    <property type="entry name" value="ETS_PEA3_N"/>
</dbReference>
<keyword evidence="5 6" id="KW-0539">Nucleus</keyword>
<dbReference type="GO" id="GO:0000981">
    <property type="term" value="F:DNA-binding transcription factor activity, RNA polymerase II-specific"/>
    <property type="evidence" value="ECO:0007669"/>
    <property type="project" value="TreeGrafter"/>
</dbReference>
<dbReference type="GO" id="GO:0043565">
    <property type="term" value="F:sequence-specific DNA binding"/>
    <property type="evidence" value="ECO:0007669"/>
    <property type="project" value="InterPro"/>
</dbReference>
<accession>A0A7K9R7W2</accession>
<reference evidence="9 10" key="1">
    <citation type="submission" date="2019-09" db="EMBL/GenBank/DDBJ databases">
        <title>Bird 10,000 Genomes (B10K) Project - Family phase.</title>
        <authorList>
            <person name="Zhang G."/>
        </authorList>
    </citation>
    <scope>NUCLEOTIDE SEQUENCE [LARGE SCALE GENOMIC DNA]</scope>
    <source>
        <strain evidence="9">B10K-DU-001-26</strain>
        <tissue evidence="9">Muscle</tissue>
    </source>
</reference>
<dbReference type="InterPro" id="IPR036390">
    <property type="entry name" value="WH_DNA-bd_sf"/>
</dbReference>
<dbReference type="FunFam" id="1.10.10.10:FF:000121">
    <property type="entry name" value="ETS translocation variant 5"/>
    <property type="match status" value="1"/>
</dbReference>
<feature type="domain" description="ETS" evidence="8">
    <location>
        <begin position="357"/>
        <end position="429"/>
    </location>
</feature>
<evidence type="ECO:0000313" key="9">
    <source>
        <dbReference type="EMBL" id="NXI19698.1"/>
    </source>
</evidence>
<dbReference type="EMBL" id="VWZV01016816">
    <property type="protein sequence ID" value="NXI19698.1"/>
    <property type="molecule type" value="Genomic_DNA"/>
</dbReference>